<evidence type="ECO:0000313" key="1">
    <source>
        <dbReference type="EMBL" id="REJ44865.1"/>
    </source>
</evidence>
<name>A0A3E0LBV7_9CHRO</name>
<dbReference type="Proteomes" id="UP000256873">
    <property type="component" value="Unassembled WGS sequence"/>
</dbReference>
<dbReference type="AlphaFoldDB" id="A0A3E0LBV7"/>
<proteinExistence type="predicted"/>
<organism evidence="1 2">
    <name type="scientific">Microcystis flos-aquae TF09</name>
    <dbReference type="NCBI Taxonomy" id="2060473"/>
    <lineage>
        <taxon>Bacteria</taxon>
        <taxon>Bacillati</taxon>
        <taxon>Cyanobacteriota</taxon>
        <taxon>Cyanophyceae</taxon>
        <taxon>Oscillatoriophycideae</taxon>
        <taxon>Chroococcales</taxon>
        <taxon>Microcystaceae</taxon>
        <taxon>Microcystis</taxon>
    </lineage>
</organism>
<comment type="caution">
    <text evidence="1">The sequence shown here is derived from an EMBL/GenBank/DDBJ whole genome shotgun (WGS) entry which is preliminary data.</text>
</comment>
<protein>
    <submittedName>
        <fullName evidence="1">Uncharacterized protein</fullName>
    </submittedName>
</protein>
<accession>A0A3E0LBV7</accession>
<gene>
    <name evidence="1" type="ORF">DWQ54_05210</name>
</gene>
<evidence type="ECO:0000313" key="2">
    <source>
        <dbReference type="Proteomes" id="UP000256873"/>
    </source>
</evidence>
<sequence>MLNPLLWQSANPHPDNLDNFQIISQWWQDLNLKEVFWQQRLIPAPGSLEDINWEQQGFDEKFIIQLPQIRGITLYWHKSTFADERSMTPKQLILDREREQLDIYPQSQASLVIRVTKPHLVYQKFQLKNPLLVGKKAESEYILLIRDKEQQIEVKINLSPENYRQFLETMTEEQECGRET</sequence>
<dbReference type="EMBL" id="QQWC01000001">
    <property type="protein sequence ID" value="REJ44865.1"/>
    <property type="molecule type" value="Genomic_DNA"/>
</dbReference>
<reference evidence="1 2" key="1">
    <citation type="submission" date="2017-10" db="EMBL/GenBank/DDBJ databases">
        <title>A large-scale comparative metagenomic study reveals the eutrophication-driven functional interactions in six Microcystis-epibionts communities.</title>
        <authorList>
            <person name="Li Q."/>
            <person name="Lin F."/>
        </authorList>
    </citation>
    <scope>NUCLEOTIDE SEQUENCE [LARGE SCALE GENOMIC DNA]</scope>
    <source>
        <strain evidence="1">TF09</strain>
    </source>
</reference>